<evidence type="ECO:0000313" key="2">
    <source>
        <dbReference type="EMBL" id="KAJ1194102.1"/>
    </source>
</evidence>
<accession>A0AAV7V299</accession>
<feature type="compositionally biased region" description="Basic and acidic residues" evidence="1">
    <location>
        <begin position="26"/>
        <end position="37"/>
    </location>
</feature>
<dbReference type="Proteomes" id="UP001066276">
    <property type="component" value="Chromosome 2_2"/>
</dbReference>
<name>A0AAV7V299_PLEWA</name>
<organism evidence="2 3">
    <name type="scientific">Pleurodeles waltl</name>
    <name type="common">Iberian ribbed newt</name>
    <dbReference type="NCBI Taxonomy" id="8319"/>
    <lineage>
        <taxon>Eukaryota</taxon>
        <taxon>Metazoa</taxon>
        <taxon>Chordata</taxon>
        <taxon>Craniata</taxon>
        <taxon>Vertebrata</taxon>
        <taxon>Euteleostomi</taxon>
        <taxon>Amphibia</taxon>
        <taxon>Batrachia</taxon>
        <taxon>Caudata</taxon>
        <taxon>Salamandroidea</taxon>
        <taxon>Salamandridae</taxon>
        <taxon>Pleurodelinae</taxon>
        <taxon>Pleurodeles</taxon>
    </lineage>
</organism>
<protein>
    <submittedName>
        <fullName evidence="2">Uncharacterized protein</fullName>
    </submittedName>
</protein>
<sequence length="89" mass="10090">MLARLPCLRTLTRLQAMLEQALVEPEWHHGMPSESRDTTAGSRPDGKARISVYCSTRLQGLLRRRGAHVRAVALIARCCMQEWTRQGEC</sequence>
<feature type="region of interest" description="Disordered" evidence="1">
    <location>
        <begin position="26"/>
        <end position="46"/>
    </location>
</feature>
<dbReference type="EMBL" id="JANPWB010000004">
    <property type="protein sequence ID" value="KAJ1194102.1"/>
    <property type="molecule type" value="Genomic_DNA"/>
</dbReference>
<comment type="caution">
    <text evidence="2">The sequence shown here is derived from an EMBL/GenBank/DDBJ whole genome shotgun (WGS) entry which is preliminary data.</text>
</comment>
<evidence type="ECO:0000256" key="1">
    <source>
        <dbReference type="SAM" id="MobiDB-lite"/>
    </source>
</evidence>
<gene>
    <name evidence="2" type="ORF">NDU88_003397</name>
</gene>
<reference evidence="2" key="1">
    <citation type="journal article" date="2022" name="bioRxiv">
        <title>Sequencing and chromosome-scale assembly of the giantPleurodeles waltlgenome.</title>
        <authorList>
            <person name="Brown T."/>
            <person name="Elewa A."/>
            <person name="Iarovenko S."/>
            <person name="Subramanian E."/>
            <person name="Araus A.J."/>
            <person name="Petzold A."/>
            <person name="Susuki M."/>
            <person name="Suzuki K.-i.T."/>
            <person name="Hayashi T."/>
            <person name="Toyoda A."/>
            <person name="Oliveira C."/>
            <person name="Osipova E."/>
            <person name="Leigh N.D."/>
            <person name="Simon A."/>
            <person name="Yun M.H."/>
        </authorList>
    </citation>
    <scope>NUCLEOTIDE SEQUENCE</scope>
    <source>
        <strain evidence="2">20211129_DDA</strain>
        <tissue evidence="2">Liver</tissue>
    </source>
</reference>
<dbReference type="AlphaFoldDB" id="A0AAV7V299"/>
<proteinExistence type="predicted"/>
<keyword evidence="3" id="KW-1185">Reference proteome</keyword>
<evidence type="ECO:0000313" key="3">
    <source>
        <dbReference type="Proteomes" id="UP001066276"/>
    </source>
</evidence>